<proteinExistence type="predicted"/>
<dbReference type="EMBL" id="JBJURJ010000013">
    <property type="protein sequence ID" value="MFM9330473.1"/>
    <property type="molecule type" value="Genomic_DNA"/>
</dbReference>
<accession>A0ACC7P0J9</accession>
<evidence type="ECO:0000313" key="1">
    <source>
        <dbReference type="EMBL" id="MFM9330473.1"/>
    </source>
</evidence>
<sequence length="224" mass="24004">MKYWKQSLIVLGISALALPVAALAAQEGGPALSRHASIPPLAQSSLSKAGNTAQTAASNAKKVLRESASLGVNKQMYYTLLSEKYTPGDTEQWKAAFAERDRLLGELKAIKPTAEEKTAMKEKLSAGLEKLREERKAGTLDKQSLQDQIKGLKESFGGLKALKAENWDSVLTGRKELQQSFTAAIEAGDAGAISTVLPKLLEQTRGENTALGQLVAKLQAELAQ</sequence>
<protein>
    <submittedName>
        <fullName evidence="1">Uncharacterized protein</fullName>
    </submittedName>
</protein>
<reference evidence="1" key="1">
    <citation type="submission" date="2024-12" db="EMBL/GenBank/DDBJ databases">
        <authorList>
            <person name="Wu N."/>
        </authorList>
    </citation>
    <scope>NUCLEOTIDE SEQUENCE</scope>
    <source>
        <strain evidence="1">P15</strain>
    </source>
</reference>
<keyword evidence="2" id="KW-1185">Reference proteome</keyword>
<dbReference type="Proteomes" id="UP001631969">
    <property type="component" value="Unassembled WGS sequence"/>
</dbReference>
<comment type="caution">
    <text evidence="1">The sequence shown here is derived from an EMBL/GenBank/DDBJ whole genome shotgun (WGS) entry which is preliminary data.</text>
</comment>
<evidence type="ECO:0000313" key="2">
    <source>
        <dbReference type="Proteomes" id="UP001631969"/>
    </source>
</evidence>
<organism evidence="1 2">
    <name type="scientific">Paenibacillus mesotrionivorans</name>
    <dbReference type="NCBI Taxonomy" id="3160968"/>
    <lineage>
        <taxon>Bacteria</taxon>
        <taxon>Bacillati</taxon>
        <taxon>Bacillota</taxon>
        <taxon>Bacilli</taxon>
        <taxon>Bacillales</taxon>
        <taxon>Paenibacillaceae</taxon>
        <taxon>Paenibacillus</taxon>
    </lineage>
</organism>
<gene>
    <name evidence="1" type="ORF">ACI1P1_19410</name>
</gene>
<name>A0ACC7P0J9_9BACL</name>